<sequence length="132" mass="14561">MSDGAIAFCVLLDGLADLPDYSAQDVSDFYNGAGEYARLIQSNGQPEFTDSEKQAIQQSFPTAIQRAAELTNELAQRKDPNELTDFLKQIEAVTNDLFEVYKNAANGEVSSDLSDNIQKLQSEHDNIQQQLG</sequence>
<evidence type="ECO:0000313" key="1">
    <source>
        <dbReference type="Proteomes" id="UP000887579"/>
    </source>
</evidence>
<protein>
    <submittedName>
        <fullName evidence="2">Uncharacterized protein</fullName>
    </submittedName>
</protein>
<dbReference type="WBParaSite" id="ES5_v2.g16230.t1">
    <property type="protein sequence ID" value="ES5_v2.g16230.t1"/>
    <property type="gene ID" value="ES5_v2.g16230"/>
</dbReference>
<proteinExistence type="predicted"/>
<dbReference type="Proteomes" id="UP000887579">
    <property type="component" value="Unplaced"/>
</dbReference>
<accession>A0AC34FFX1</accession>
<reference evidence="2" key="1">
    <citation type="submission" date="2022-11" db="UniProtKB">
        <authorList>
            <consortium name="WormBaseParasite"/>
        </authorList>
    </citation>
    <scope>IDENTIFICATION</scope>
</reference>
<organism evidence="1 2">
    <name type="scientific">Panagrolaimus sp. ES5</name>
    <dbReference type="NCBI Taxonomy" id="591445"/>
    <lineage>
        <taxon>Eukaryota</taxon>
        <taxon>Metazoa</taxon>
        <taxon>Ecdysozoa</taxon>
        <taxon>Nematoda</taxon>
        <taxon>Chromadorea</taxon>
        <taxon>Rhabditida</taxon>
        <taxon>Tylenchina</taxon>
        <taxon>Panagrolaimomorpha</taxon>
        <taxon>Panagrolaimoidea</taxon>
        <taxon>Panagrolaimidae</taxon>
        <taxon>Panagrolaimus</taxon>
    </lineage>
</organism>
<evidence type="ECO:0000313" key="2">
    <source>
        <dbReference type="WBParaSite" id="ES5_v2.g16230.t1"/>
    </source>
</evidence>
<name>A0AC34FFX1_9BILA</name>